<evidence type="ECO:0000313" key="3">
    <source>
        <dbReference type="Proteomes" id="UP000605148"/>
    </source>
</evidence>
<dbReference type="AlphaFoldDB" id="A0A916WZN4"/>
<dbReference type="Proteomes" id="UP000605148">
    <property type="component" value="Unassembled WGS sequence"/>
</dbReference>
<reference evidence="2" key="2">
    <citation type="submission" date="2020-09" db="EMBL/GenBank/DDBJ databases">
        <authorList>
            <person name="Sun Q."/>
            <person name="Zhou Y."/>
        </authorList>
    </citation>
    <scope>NUCLEOTIDE SEQUENCE</scope>
    <source>
        <strain evidence="2">CGMCC 1.12426</strain>
    </source>
</reference>
<protein>
    <submittedName>
        <fullName evidence="2">Uncharacterized protein</fullName>
    </submittedName>
</protein>
<reference evidence="2" key="1">
    <citation type="journal article" date="2014" name="Int. J. Syst. Evol. Microbiol.">
        <title>Complete genome sequence of Corynebacterium casei LMG S-19264T (=DSM 44701T), isolated from a smear-ripened cheese.</title>
        <authorList>
            <consortium name="US DOE Joint Genome Institute (JGI-PGF)"/>
            <person name="Walter F."/>
            <person name="Albersmeier A."/>
            <person name="Kalinowski J."/>
            <person name="Ruckert C."/>
        </authorList>
    </citation>
    <scope>NUCLEOTIDE SEQUENCE</scope>
    <source>
        <strain evidence="2">CGMCC 1.12426</strain>
    </source>
</reference>
<evidence type="ECO:0000313" key="2">
    <source>
        <dbReference type="EMBL" id="GGB41972.1"/>
    </source>
</evidence>
<comment type="caution">
    <text evidence="2">The sequence shown here is derived from an EMBL/GenBank/DDBJ whole genome shotgun (WGS) entry which is preliminary data.</text>
</comment>
<evidence type="ECO:0000256" key="1">
    <source>
        <dbReference type="SAM" id="MobiDB-lite"/>
    </source>
</evidence>
<dbReference type="OrthoDB" id="7875956at2"/>
<dbReference type="RefSeq" id="WP_150495389.1">
    <property type="nucleotide sequence ID" value="NZ_BMFA01000003.1"/>
</dbReference>
<feature type="compositionally biased region" description="Low complexity" evidence="1">
    <location>
        <begin position="55"/>
        <end position="65"/>
    </location>
</feature>
<organism evidence="2 3">
    <name type="scientific">Roseibium aquae</name>
    <dbReference type="NCBI Taxonomy" id="1323746"/>
    <lineage>
        <taxon>Bacteria</taxon>
        <taxon>Pseudomonadati</taxon>
        <taxon>Pseudomonadota</taxon>
        <taxon>Alphaproteobacteria</taxon>
        <taxon>Hyphomicrobiales</taxon>
        <taxon>Stappiaceae</taxon>
        <taxon>Roseibium</taxon>
    </lineage>
</organism>
<dbReference type="EMBL" id="BMFA01000003">
    <property type="protein sequence ID" value="GGB41972.1"/>
    <property type="molecule type" value="Genomic_DNA"/>
</dbReference>
<accession>A0A916WZN4</accession>
<gene>
    <name evidence="2" type="ORF">GCM10011316_12440</name>
</gene>
<proteinExistence type="predicted"/>
<keyword evidence="3" id="KW-1185">Reference proteome</keyword>
<feature type="region of interest" description="Disordered" evidence="1">
    <location>
        <begin position="27"/>
        <end position="65"/>
    </location>
</feature>
<name>A0A916WZN4_9HYPH</name>
<feature type="compositionally biased region" description="Basic and acidic residues" evidence="1">
    <location>
        <begin position="27"/>
        <end position="39"/>
    </location>
</feature>
<sequence>MSLPVSGLSKAMLVVGLLMSLGACRESEENRPIKLDKGSYDGPADTGLSEEQRRQLQQRGTLQGF</sequence>